<name>A0A0F9DC62_9ZZZZ</name>
<sequence>MTAKERQKLFDYMCNEHGLCLLENELGEIEHILGDKREYAKAKCKTQRKICSKVDILFHYPHLVKSIINAPQPDFE</sequence>
<dbReference type="AlphaFoldDB" id="A0A0F9DC62"/>
<dbReference type="EMBL" id="LAZR01029537">
    <property type="protein sequence ID" value="KKL59293.1"/>
    <property type="molecule type" value="Genomic_DNA"/>
</dbReference>
<accession>A0A0F9DC62</accession>
<organism evidence="1">
    <name type="scientific">marine sediment metagenome</name>
    <dbReference type="NCBI Taxonomy" id="412755"/>
    <lineage>
        <taxon>unclassified sequences</taxon>
        <taxon>metagenomes</taxon>
        <taxon>ecological metagenomes</taxon>
    </lineage>
</organism>
<reference evidence="1" key="1">
    <citation type="journal article" date="2015" name="Nature">
        <title>Complex archaea that bridge the gap between prokaryotes and eukaryotes.</title>
        <authorList>
            <person name="Spang A."/>
            <person name="Saw J.H."/>
            <person name="Jorgensen S.L."/>
            <person name="Zaremba-Niedzwiedzka K."/>
            <person name="Martijn J."/>
            <person name="Lind A.E."/>
            <person name="van Eijk R."/>
            <person name="Schleper C."/>
            <person name="Guy L."/>
            <person name="Ettema T.J."/>
        </authorList>
    </citation>
    <scope>NUCLEOTIDE SEQUENCE</scope>
</reference>
<gene>
    <name evidence="1" type="ORF">LCGC14_2216800</name>
</gene>
<evidence type="ECO:0000313" key="1">
    <source>
        <dbReference type="EMBL" id="KKL59293.1"/>
    </source>
</evidence>
<proteinExistence type="predicted"/>
<protein>
    <submittedName>
        <fullName evidence="1">Uncharacterized protein</fullName>
    </submittedName>
</protein>
<comment type="caution">
    <text evidence="1">The sequence shown here is derived from an EMBL/GenBank/DDBJ whole genome shotgun (WGS) entry which is preliminary data.</text>
</comment>